<proteinExistence type="predicted"/>
<keyword evidence="3" id="KW-1185">Reference proteome</keyword>
<dbReference type="Proteomes" id="UP001152622">
    <property type="component" value="Chromosome 3"/>
</dbReference>
<evidence type="ECO:0000256" key="1">
    <source>
        <dbReference type="SAM" id="MobiDB-lite"/>
    </source>
</evidence>
<dbReference type="OrthoDB" id="8960082at2759"/>
<evidence type="ECO:0000313" key="2">
    <source>
        <dbReference type="EMBL" id="KAJ8369156.1"/>
    </source>
</evidence>
<evidence type="ECO:0000313" key="3">
    <source>
        <dbReference type="Proteomes" id="UP001152622"/>
    </source>
</evidence>
<organism evidence="2 3">
    <name type="scientific">Synaphobranchus kaupii</name>
    <name type="common">Kaup's arrowtooth eel</name>
    <dbReference type="NCBI Taxonomy" id="118154"/>
    <lineage>
        <taxon>Eukaryota</taxon>
        <taxon>Metazoa</taxon>
        <taxon>Chordata</taxon>
        <taxon>Craniata</taxon>
        <taxon>Vertebrata</taxon>
        <taxon>Euteleostomi</taxon>
        <taxon>Actinopterygii</taxon>
        <taxon>Neopterygii</taxon>
        <taxon>Teleostei</taxon>
        <taxon>Anguilliformes</taxon>
        <taxon>Synaphobranchidae</taxon>
        <taxon>Synaphobranchus</taxon>
    </lineage>
</organism>
<sequence>MAAAAMANPIEGDGCENKAEEEAAVLESTTGQAEEEQTAGEALPTQEQHPADGKSKPASEKIWGSFLKNSGLGKVMGGRKKKEQVAGGVDTSMEGVEQEKSPVHGQTTQGEGPAPPSSPNEQGSGQAPNLGGAGSQEQCIEKALDG</sequence>
<accession>A0A9Q1FXR2</accession>
<gene>
    <name evidence="2" type="ORF">SKAU_G00091840</name>
</gene>
<reference evidence="2" key="1">
    <citation type="journal article" date="2023" name="Science">
        <title>Genome structures resolve the early diversification of teleost fishes.</title>
        <authorList>
            <person name="Parey E."/>
            <person name="Louis A."/>
            <person name="Montfort J."/>
            <person name="Bouchez O."/>
            <person name="Roques C."/>
            <person name="Iampietro C."/>
            <person name="Lluch J."/>
            <person name="Castinel A."/>
            <person name="Donnadieu C."/>
            <person name="Desvignes T."/>
            <person name="Floi Bucao C."/>
            <person name="Jouanno E."/>
            <person name="Wen M."/>
            <person name="Mejri S."/>
            <person name="Dirks R."/>
            <person name="Jansen H."/>
            <person name="Henkel C."/>
            <person name="Chen W.J."/>
            <person name="Zahm M."/>
            <person name="Cabau C."/>
            <person name="Klopp C."/>
            <person name="Thompson A.W."/>
            <person name="Robinson-Rechavi M."/>
            <person name="Braasch I."/>
            <person name="Lecointre G."/>
            <person name="Bobe J."/>
            <person name="Postlethwait J.H."/>
            <person name="Berthelot C."/>
            <person name="Roest Crollius H."/>
            <person name="Guiguen Y."/>
        </authorList>
    </citation>
    <scope>NUCLEOTIDE SEQUENCE</scope>
    <source>
        <strain evidence="2">WJC10195</strain>
    </source>
</reference>
<feature type="compositionally biased region" description="Basic and acidic residues" evidence="1">
    <location>
        <begin position="49"/>
        <end position="59"/>
    </location>
</feature>
<comment type="caution">
    <text evidence="2">The sequence shown here is derived from an EMBL/GenBank/DDBJ whole genome shotgun (WGS) entry which is preliminary data.</text>
</comment>
<feature type="region of interest" description="Disordered" evidence="1">
    <location>
        <begin position="1"/>
        <end position="146"/>
    </location>
</feature>
<protein>
    <submittedName>
        <fullName evidence="2">Uncharacterized protein</fullName>
    </submittedName>
</protein>
<dbReference type="AlphaFoldDB" id="A0A9Q1FXR2"/>
<name>A0A9Q1FXR2_SYNKA</name>
<dbReference type="EMBL" id="JAINUF010000003">
    <property type="protein sequence ID" value="KAJ8369156.1"/>
    <property type="molecule type" value="Genomic_DNA"/>
</dbReference>